<accession>A0A2T4ZE12</accession>
<dbReference type="SUPFAM" id="SSF69593">
    <property type="entry name" value="Glycerol-3-phosphate (1)-acyltransferase"/>
    <property type="match status" value="1"/>
</dbReference>
<gene>
    <name evidence="6" type="ORF">C8P69_10340</name>
</gene>
<feature type="transmembrane region" description="Helical" evidence="4">
    <location>
        <begin position="44"/>
        <end position="63"/>
    </location>
</feature>
<reference evidence="6 7" key="1">
    <citation type="submission" date="2018-04" db="EMBL/GenBank/DDBJ databases">
        <title>Genomic Encyclopedia of Archaeal and Bacterial Type Strains, Phase II (KMG-II): from individual species to whole genera.</title>
        <authorList>
            <person name="Goeker M."/>
        </authorList>
    </citation>
    <scope>NUCLEOTIDE SEQUENCE [LARGE SCALE GENOMIC DNA]</scope>
    <source>
        <strain evidence="6 7">DSM 25521</strain>
    </source>
</reference>
<keyword evidence="4" id="KW-0472">Membrane</keyword>
<keyword evidence="7" id="KW-1185">Reference proteome</keyword>
<dbReference type="CDD" id="cd07989">
    <property type="entry name" value="LPLAT_AGPAT-like"/>
    <property type="match status" value="1"/>
</dbReference>
<evidence type="ECO:0000313" key="7">
    <source>
        <dbReference type="Proteomes" id="UP000241808"/>
    </source>
</evidence>
<dbReference type="PANTHER" id="PTHR10434:SF40">
    <property type="entry name" value="1-ACYL-SN-GLYCEROL-3-PHOSPHATE ACYLTRANSFERASE"/>
    <property type="match status" value="1"/>
</dbReference>
<dbReference type="Proteomes" id="UP000241808">
    <property type="component" value="Unassembled WGS sequence"/>
</dbReference>
<sequence length="266" mass="29360">MMMGHDTGHRTAYGSPVRPEALRPGSHQLRTETMTALRSRTFDLLLGGWTALFGAIIPALFWADGARLRHVSRLWVAGVMGLLRRVVGLDHVEIGSANRPAGPCLIVCNHQSTWETIAFIRLFPDVAIVAKEELLKIPVFGWYLRHSPMITIDRESGTQALRRMVEGAKAALAEGRPVLVFPEGTRKDPDTPIDFKRGVELLYGRLDVSVLPVVVNSGRFWGIGRPAKRAGTITVSCLPPLPPGLKSGEMMERAEQAMEAERRRIG</sequence>
<comment type="caution">
    <text evidence="6">The sequence shown here is derived from an EMBL/GenBank/DDBJ whole genome shotgun (WGS) entry which is preliminary data.</text>
</comment>
<keyword evidence="2 6" id="KW-0808">Transferase</keyword>
<dbReference type="GO" id="GO:0006654">
    <property type="term" value="P:phosphatidic acid biosynthetic process"/>
    <property type="evidence" value="ECO:0007669"/>
    <property type="project" value="TreeGrafter"/>
</dbReference>
<organism evidence="6 7">
    <name type="scientific">Phreatobacter oligotrophus</name>
    <dbReference type="NCBI Taxonomy" id="1122261"/>
    <lineage>
        <taxon>Bacteria</taxon>
        <taxon>Pseudomonadati</taxon>
        <taxon>Pseudomonadota</taxon>
        <taxon>Alphaproteobacteria</taxon>
        <taxon>Hyphomicrobiales</taxon>
        <taxon>Phreatobacteraceae</taxon>
        <taxon>Phreatobacter</taxon>
    </lineage>
</organism>
<dbReference type="GO" id="GO:0003841">
    <property type="term" value="F:1-acylglycerol-3-phosphate O-acyltransferase activity"/>
    <property type="evidence" value="ECO:0007669"/>
    <property type="project" value="TreeGrafter"/>
</dbReference>
<comment type="pathway">
    <text evidence="1">Lipid metabolism.</text>
</comment>
<evidence type="ECO:0000259" key="5">
    <source>
        <dbReference type="SMART" id="SM00563"/>
    </source>
</evidence>
<evidence type="ECO:0000256" key="4">
    <source>
        <dbReference type="SAM" id="Phobius"/>
    </source>
</evidence>
<dbReference type="Pfam" id="PF01553">
    <property type="entry name" value="Acyltransferase"/>
    <property type="match status" value="1"/>
</dbReference>
<dbReference type="SMART" id="SM00563">
    <property type="entry name" value="PlsC"/>
    <property type="match status" value="1"/>
</dbReference>
<evidence type="ECO:0000313" key="6">
    <source>
        <dbReference type="EMBL" id="PTM60115.1"/>
    </source>
</evidence>
<dbReference type="EMBL" id="PZZL01000003">
    <property type="protein sequence ID" value="PTM60115.1"/>
    <property type="molecule type" value="Genomic_DNA"/>
</dbReference>
<feature type="domain" description="Phospholipid/glycerol acyltransferase" evidence="5">
    <location>
        <begin position="104"/>
        <end position="218"/>
    </location>
</feature>
<keyword evidence="4" id="KW-0812">Transmembrane</keyword>
<dbReference type="AlphaFoldDB" id="A0A2T4ZE12"/>
<proteinExistence type="predicted"/>
<evidence type="ECO:0000256" key="2">
    <source>
        <dbReference type="ARBA" id="ARBA00022679"/>
    </source>
</evidence>
<keyword evidence="3 6" id="KW-0012">Acyltransferase</keyword>
<dbReference type="InterPro" id="IPR002123">
    <property type="entry name" value="Plipid/glycerol_acylTrfase"/>
</dbReference>
<protein>
    <submittedName>
        <fullName evidence="6">1-acyl-sn-glycerol-3-phosphate acyltransferase</fullName>
    </submittedName>
</protein>
<dbReference type="PANTHER" id="PTHR10434">
    <property type="entry name" value="1-ACYL-SN-GLYCEROL-3-PHOSPHATE ACYLTRANSFERASE"/>
    <property type="match status" value="1"/>
</dbReference>
<keyword evidence="4" id="KW-1133">Transmembrane helix</keyword>
<evidence type="ECO:0000256" key="3">
    <source>
        <dbReference type="ARBA" id="ARBA00023315"/>
    </source>
</evidence>
<evidence type="ECO:0000256" key="1">
    <source>
        <dbReference type="ARBA" id="ARBA00005189"/>
    </source>
</evidence>
<name>A0A2T4ZE12_9HYPH</name>